<evidence type="ECO:0000256" key="9">
    <source>
        <dbReference type="SAM" id="Phobius"/>
    </source>
</evidence>
<feature type="transmembrane region" description="Helical" evidence="9">
    <location>
        <begin position="1138"/>
        <end position="1156"/>
    </location>
</feature>
<sequence>MAADPSRSTAAASSMGSPPPPSAASVAAPPSDDPAAAKMRHCAFRMGSSSDLGSRQRTQPPLSPRSDPRRILYFLLRRWRRKAPAIKPMERPTRLLSSPNLKEQVAEAFRPLQGFVRARGPRRRISRWAKCPESTPPELLARLLTRSWGVRPPGALISVVGDECPGGLAAIDDGALAAIRAGLQLAATKTHAWVLTGGACEGASLVVSRALQATDVPCVGFLKWSEVGGKKGLLVPSELSRKSMRQRRSSRHAAAEGSNSAIEPPDETSAAPLPSQPGLPEVRKVQLEPNHSHLILSESAEAADDAQPQETLRDRLENFVQRSDLAEEHRQGTPIVCVLINGVESSLLAVQSALARRQPVVVLANTGGAADDLFELHCALPSPSSLKHSSRHHWDCASSLTVSSRKTKETPPTPREFPRRGPSDISVKRPSDFGVKRPSDFGARRPSDIGARRPSDIGARYLAGKTMSMLAPTPDDTLPQFPLRCVEGASPEKEEEVMNCMLSILTEGEQLLNDSPLLTFCQCSSGGFDTVLHKALLSSCHTAHDQIMLAVSWGEASSLETLLEKQQLRLEESNPDANTVLERYAKALETALVRNARAHLEARKIRREGASVVEVLLNYNHDPRYVNLNHLYVEDVNCFRVYEKYWRPQMFPHQENARASSANKFHDAEYSNEEIQSSKDPSLSRNSAACRDDNLHGRRCDPIVQLQKLTEGVRDVGTRLAEGMIEKIEDAAATVNEVTKMMHHSRIKKESREGHGWALMLSALIPGYKSHLAVRKSLSPIVQPTWTELMFWAVMVDDAPLARVFWARTHEPIRAALLAAQLYHSLANLPQLRSDEAKMLELAIEFERLSIGVLDTIADSFEAVPLITVCPTVLSDPRFKHLVAANSGSPLCLQLLWNSSCLDLAVEAGQARHSAATTCRRFVAQRHSRYLLDSYFCGDFPGSKARIPMNTSLIFVIMQVFFWFLPGIFCEVMPSRFGDNDQDRILSARAGEAKDKAEDWKQNPKDAANTSYSSQPDGHESDVFDDYDGMSDTSREGGIEDFVSDLVSNRVLYFFFIPKIKFIMHMGFHILYITCLEAFLMNDRTEHSGQLNPEINVAEVIFWIWTLARFVAELNEFESFDLDGLRAYIASNWNKLDLVQSWIVLAACVMRLYCSGQHVKEVDRCDTLVVWVRCGYALATISVWVRSLQYVIELSEKVGVLVIIFTEMLYEDVRAFSFFVLVLSTGFGFSMTILLPNLPSIYESEYTYPFFLPLWSLVGSQPDMPQIALYENLLGYEKPTMEIFCLLLFSYLLATLVLVNLLIAAMTSTYERVKEDSRLYWQFERTKVIMEFKDTKGALPPPFNLLPLVFFDFPRWLYRNIRWLLGKKVHPDSMMGARSQFGFKAIPTASQLQVIRSSEIRARKKFLQQHDAAKEDQITSRIDATFNELEKFKRETRASLEAVLDRQAATESTGSAALANMMTLLEQLASQRDNL</sequence>
<dbReference type="InterPro" id="IPR041491">
    <property type="entry name" value="TRPM_SLOG"/>
</dbReference>
<feature type="compositionally biased region" description="Basic residues" evidence="8">
    <location>
        <begin position="242"/>
        <end position="251"/>
    </location>
</feature>
<feature type="compositionally biased region" description="Polar residues" evidence="8">
    <location>
        <begin position="47"/>
        <end position="60"/>
    </location>
</feature>
<feature type="compositionally biased region" description="Low complexity" evidence="8">
    <location>
        <begin position="23"/>
        <end position="37"/>
    </location>
</feature>
<evidence type="ECO:0000256" key="8">
    <source>
        <dbReference type="SAM" id="MobiDB-lite"/>
    </source>
</evidence>
<dbReference type="PANTHER" id="PTHR13800">
    <property type="entry name" value="TRANSIENT RECEPTOR POTENTIAL CATION CHANNEL, SUBFAMILY M, MEMBER 6"/>
    <property type="match status" value="1"/>
</dbReference>
<evidence type="ECO:0000256" key="3">
    <source>
        <dbReference type="ARBA" id="ARBA00022692"/>
    </source>
</evidence>
<dbReference type="EMBL" id="JBGBPQ010000027">
    <property type="protein sequence ID" value="KAL1498790.1"/>
    <property type="molecule type" value="Genomic_DNA"/>
</dbReference>
<evidence type="ECO:0000256" key="5">
    <source>
        <dbReference type="ARBA" id="ARBA00023065"/>
    </source>
</evidence>
<reference evidence="12 13" key="1">
    <citation type="journal article" date="2024" name="Science">
        <title>Giant polyketide synthase enzymes in the biosynthesis of giant marine polyether toxins.</title>
        <authorList>
            <person name="Fallon T.R."/>
            <person name="Shende V.V."/>
            <person name="Wierzbicki I.H."/>
            <person name="Pendleton A.L."/>
            <person name="Watervoot N.F."/>
            <person name="Auber R.P."/>
            <person name="Gonzalez D.J."/>
            <person name="Wisecaver J.H."/>
            <person name="Moore B.S."/>
        </authorList>
    </citation>
    <scope>NUCLEOTIDE SEQUENCE [LARGE SCALE GENOMIC DNA]</scope>
    <source>
        <strain evidence="12 13">12B1</strain>
    </source>
</reference>
<dbReference type="GO" id="GO:0099604">
    <property type="term" value="F:ligand-gated calcium channel activity"/>
    <property type="evidence" value="ECO:0007669"/>
    <property type="project" value="TreeGrafter"/>
</dbReference>
<keyword evidence="4 9" id="KW-1133">Transmembrane helix</keyword>
<evidence type="ECO:0000259" key="10">
    <source>
        <dbReference type="Pfam" id="PF18139"/>
    </source>
</evidence>
<feature type="region of interest" description="Disordered" evidence="8">
    <location>
        <begin position="403"/>
        <end position="454"/>
    </location>
</feature>
<comment type="caution">
    <text evidence="12">The sequence shown here is derived from an EMBL/GenBank/DDBJ whole genome shotgun (WGS) entry which is preliminary data.</text>
</comment>
<keyword evidence="7" id="KW-0407">Ion channel</keyword>
<evidence type="ECO:0000256" key="4">
    <source>
        <dbReference type="ARBA" id="ARBA00022989"/>
    </source>
</evidence>
<feature type="compositionally biased region" description="Basic and acidic residues" evidence="8">
    <location>
        <begin position="995"/>
        <end position="1004"/>
    </location>
</feature>
<dbReference type="Proteomes" id="UP001515480">
    <property type="component" value="Unassembled WGS sequence"/>
</dbReference>
<name>A0AB34IG04_PRYPA</name>
<accession>A0AB34IG04</accession>
<keyword evidence="6 9" id="KW-0472">Membrane</keyword>
<dbReference type="InterPro" id="IPR050927">
    <property type="entry name" value="TRPM"/>
</dbReference>
<feature type="region of interest" description="Disordered" evidence="8">
    <location>
        <begin position="995"/>
        <end position="1020"/>
    </location>
</feature>
<dbReference type="PANTHER" id="PTHR13800:SF1">
    <property type="entry name" value="TRANSIENT RECEPTOR POTENTIAL CATION CHANNEL TRPM"/>
    <property type="match status" value="1"/>
</dbReference>
<evidence type="ECO:0000313" key="13">
    <source>
        <dbReference type="Proteomes" id="UP001515480"/>
    </source>
</evidence>
<dbReference type="InterPro" id="IPR057366">
    <property type="entry name" value="TRPM-like"/>
</dbReference>
<dbReference type="Pfam" id="PF18139">
    <property type="entry name" value="LSDAT_euk"/>
    <property type="match status" value="2"/>
</dbReference>
<keyword evidence="5" id="KW-0406">Ion transport</keyword>
<evidence type="ECO:0000256" key="6">
    <source>
        <dbReference type="ARBA" id="ARBA00023136"/>
    </source>
</evidence>
<feature type="compositionally biased region" description="Basic and acidic residues" evidence="8">
    <location>
        <begin position="416"/>
        <end position="454"/>
    </location>
</feature>
<feature type="region of interest" description="Disordered" evidence="8">
    <location>
        <begin position="238"/>
        <end position="280"/>
    </location>
</feature>
<evidence type="ECO:0000256" key="2">
    <source>
        <dbReference type="ARBA" id="ARBA00022448"/>
    </source>
</evidence>
<evidence type="ECO:0000313" key="12">
    <source>
        <dbReference type="EMBL" id="KAL1498790.1"/>
    </source>
</evidence>
<feature type="domain" description="TRPM SLOG" evidence="10">
    <location>
        <begin position="135"/>
        <end position="237"/>
    </location>
</feature>
<dbReference type="GO" id="GO:0005886">
    <property type="term" value="C:plasma membrane"/>
    <property type="evidence" value="ECO:0007669"/>
    <property type="project" value="TreeGrafter"/>
</dbReference>
<keyword evidence="3 9" id="KW-0812">Transmembrane</keyword>
<evidence type="ECO:0000259" key="11">
    <source>
        <dbReference type="Pfam" id="PF25508"/>
    </source>
</evidence>
<keyword evidence="13" id="KW-1185">Reference proteome</keyword>
<feature type="domain" description="TRPM-like" evidence="11">
    <location>
        <begin position="780"/>
        <end position="856"/>
    </location>
</feature>
<dbReference type="Pfam" id="PF25508">
    <property type="entry name" value="TRPM2"/>
    <property type="match status" value="1"/>
</dbReference>
<organism evidence="12 13">
    <name type="scientific">Prymnesium parvum</name>
    <name type="common">Toxic golden alga</name>
    <dbReference type="NCBI Taxonomy" id="97485"/>
    <lineage>
        <taxon>Eukaryota</taxon>
        <taxon>Haptista</taxon>
        <taxon>Haptophyta</taxon>
        <taxon>Prymnesiophyceae</taxon>
        <taxon>Prymnesiales</taxon>
        <taxon>Prymnesiaceae</taxon>
        <taxon>Prymnesium</taxon>
    </lineage>
</organism>
<proteinExistence type="predicted"/>
<feature type="transmembrane region" description="Helical" evidence="9">
    <location>
        <begin position="1215"/>
        <end position="1235"/>
    </location>
</feature>
<feature type="domain" description="TRPM SLOG" evidence="10">
    <location>
        <begin position="281"/>
        <end position="374"/>
    </location>
</feature>
<protein>
    <recommendedName>
        <fullName evidence="14">TRPM SLOG domain-containing protein</fullName>
    </recommendedName>
</protein>
<evidence type="ECO:0008006" key="14">
    <source>
        <dbReference type="Google" id="ProtNLM"/>
    </source>
</evidence>
<evidence type="ECO:0000256" key="1">
    <source>
        <dbReference type="ARBA" id="ARBA00004141"/>
    </source>
</evidence>
<feature type="transmembrane region" description="Helical" evidence="9">
    <location>
        <begin position="953"/>
        <end position="974"/>
    </location>
</feature>
<keyword evidence="2" id="KW-0813">Transport</keyword>
<feature type="transmembrane region" description="Helical" evidence="9">
    <location>
        <begin position="1062"/>
        <end position="1081"/>
    </location>
</feature>
<feature type="region of interest" description="Disordered" evidence="8">
    <location>
        <begin position="1"/>
        <end position="66"/>
    </location>
</feature>
<comment type="subcellular location">
    <subcellularLocation>
        <location evidence="1">Membrane</location>
        <topology evidence="1">Multi-pass membrane protein</topology>
    </subcellularLocation>
</comment>
<evidence type="ECO:0000256" key="7">
    <source>
        <dbReference type="ARBA" id="ARBA00023303"/>
    </source>
</evidence>
<feature type="transmembrane region" description="Helical" evidence="9">
    <location>
        <begin position="1283"/>
        <end position="1306"/>
    </location>
</feature>
<gene>
    <name evidence="12" type="ORF">AB1Y20_014097</name>
</gene>